<evidence type="ECO:0000313" key="2">
    <source>
        <dbReference type="Proteomes" id="UP000248349"/>
    </source>
</evidence>
<organism evidence="1 2">
    <name type="scientific">Aspergillus saccharolyticus JOP 1030-1</name>
    <dbReference type="NCBI Taxonomy" id="1450539"/>
    <lineage>
        <taxon>Eukaryota</taxon>
        <taxon>Fungi</taxon>
        <taxon>Dikarya</taxon>
        <taxon>Ascomycota</taxon>
        <taxon>Pezizomycotina</taxon>
        <taxon>Eurotiomycetes</taxon>
        <taxon>Eurotiomycetidae</taxon>
        <taxon>Eurotiales</taxon>
        <taxon>Aspergillaceae</taxon>
        <taxon>Aspergillus</taxon>
        <taxon>Aspergillus subgen. Circumdati</taxon>
    </lineage>
</organism>
<evidence type="ECO:0000313" key="1">
    <source>
        <dbReference type="EMBL" id="PYH46016.1"/>
    </source>
</evidence>
<proteinExistence type="predicted"/>
<dbReference type="Proteomes" id="UP000248349">
    <property type="component" value="Unassembled WGS sequence"/>
</dbReference>
<name>A0A318ZEP5_9EURO</name>
<dbReference type="RefSeq" id="XP_025431998.1">
    <property type="nucleotide sequence ID" value="XM_025574887.1"/>
</dbReference>
<accession>A0A318ZEP5</accession>
<dbReference type="EMBL" id="KZ821229">
    <property type="protein sequence ID" value="PYH46016.1"/>
    <property type="molecule type" value="Genomic_DNA"/>
</dbReference>
<keyword evidence="2" id="KW-1185">Reference proteome</keyword>
<dbReference type="GeneID" id="37076115"/>
<reference evidence="1 2" key="1">
    <citation type="submission" date="2016-12" db="EMBL/GenBank/DDBJ databases">
        <title>The genomes of Aspergillus section Nigri reveals drivers in fungal speciation.</title>
        <authorList>
            <consortium name="DOE Joint Genome Institute"/>
            <person name="Vesth T.C."/>
            <person name="Nybo J."/>
            <person name="Theobald S."/>
            <person name="Brandl J."/>
            <person name="Frisvad J.C."/>
            <person name="Nielsen K.F."/>
            <person name="Lyhne E.K."/>
            <person name="Kogle M.E."/>
            <person name="Kuo A."/>
            <person name="Riley R."/>
            <person name="Clum A."/>
            <person name="Nolan M."/>
            <person name="Lipzen A."/>
            <person name="Salamov A."/>
            <person name="Henrissat B."/>
            <person name="Wiebenga A."/>
            <person name="De Vries R.P."/>
            <person name="Grigoriev I.V."/>
            <person name="Mortensen U.H."/>
            <person name="Andersen M.R."/>
            <person name="Baker S.E."/>
        </authorList>
    </citation>
    <scope>NUCLEOTIDE SEQUENCE [LARGE SCALE GENOMIC DNA]</scope>
    <source>
        <strain evidence="1 2">JOP 1030-1</strain>
    </source>
</reference>
<sequence length="58" mass="6056">MVALNVVSHSLKLGSEPGAHTLFAFPVQRFDQSPLADQSGLFASGALGLTRISMLSPS</sequence>
<gene>
    <name evidence="1" type="ORF">BP01DRAFT_356189</name>
</gene>
<dbReference type="AlphaFoldDB" id="A0A318ZEP5"/>
<protein>
    <submittedName>
        <fullName evidence="1">Uncharacterized protein</fullName>
    </submittedName>
</protein>